<reference evidence="1 2" key="1">
    <citation type="submission" date="2024-01" db="EMBL/GenBank/DDBJ databases">
        <title>Multi-omics insights into the function and evolution of sodium benzoate biodegradation pathways in Benzoatithermus flavus gen. nov., sp. nov. from hot spring.</title>
        <authorList>
            <person name="Hu C.-J."/>
            <person name="Li W.-J."/>
        </authorList>
    </citation>
    <scope>NUCLEOTIDE SEQUENCE [LARGE SCALE GENOMIC DNA]</scope>
    <source>
        <strain evidence="1 2">SYSU G07066</strain>
    </source>
</reference>
<evidence type="ECO:0008006" key="3">
    <source>
        <dbReference type="Google" id="ProtNLM"/>
    </source>
</evidence>
<sequence>MKSLEDVLAELGTLDRTEVAAWIEARWVRPDPQEGGFGFRSVDVARLRLIRELRHELGIDEETMPVVLSLIDEVYGLRRALMALARALGETPVELQRSVLARCRVLLRELDEVEDGAGAGAAEREAP</sequence>
<dbReference type="EMBL" id="JBBLZC010000024">
    <property type="protein sequence ID" value="MEK0085266.1"/>
    <property type="molecule type" value="Genomic_DNA"/>
</dbReference>
<comment type="caution">
    <text evidence="1">The sequence shown here is derived from an EMBL/GenBank/DDBJ whole genome shotgun (WGS) entry which is preliminary data.</text>
</comment>
<accession>A0ABU8XVP9</accession>
<name>A0ABU8XVP9_9PROT</name>
<organism evidence="1 2">
    <name type="scientific">Benzoatithermus flavus</name>
    <dbReference type="NCBI Taxonomy" id="3108223"/>
    <lineage>
        <taxon>Bacteria</taxon>
        <taxon>Pseudomonadati</taxon>
        <taxon>Pseudomonadota</taxon>
        <taxon>Alphaproteobacteria</taxon>
        <taxon>Geminicoccales</taxon>
        <taxon>Geminicoccaceae</taxon>
        <taxon>Benzoatithermus</taxon>
    </lineage>
</organism>
<gene>
    <name evidence="1" type="ORF">U1T56_19105</name>
</gene>
<evidence type="ECO:0000313" key="1">
    <source>
        <dbReference type="EMBL" id="MEK0085266.1"/>
    </source>
</evidence>
<evidence type="ECO:0000313" key="2">
    <source>
        <dbReference type="Proteomes" id="UP001375743"/>
    </source>
</evidence>
<protein>
    <recommendedName>
        <fullName evidence="3">Chaperone modulatory protein CbpM</fullName>
    </recommendedName>
</protein>
<dbReference type="RefSeq" id="WP_418161115.1">
    <property type="nucleotide sequence ID" value="NZ_JBBLZC010000024.1"/>
</dbReference>
<dbReference type="Gene3D" id="1.10.1660.10">
    <property type="match status" value="1"/>
</dbReference>
<proteinExistence type="predicted"/>
<keyword evidence="2" id="KW-1185">Reference proteome</keyword>
<dbReference type="Proteomes" id="UP001375743">
    <property type="component" value="Unassembled WGS sequence"/>
</dbReference>